<keyword evidence="1" id="KW-1133">Transmembrane helix</keyword>
<organism evidence="2 3">
    <name type="scientific">Oryza rufipogon</name>
    <name type="common">Brownbeard rice</name>
    <name type="synonym">Asian wild rice</name>
    <dbReference type="NCBI Taxonomy" id="4529"/>
    <lineage>
        <taxon>Eukaryota</taxon>
        <taxon>Viridiplantae</taxon>
        <taxon>Streptophyta</taxon>
        <taxon>Embryophyta</taxon>
        <taxon>Tracheophyta</taxon>
        <taxon>Spermatophyta</taxon>
        <taxon>Magnoliopsida</taxon>
        <taxon>Liliopsida</taxon>
        <taxon>Poales</taxon>
        <taxon>Poaceae</taxon>
        <taxon>BOP clade</taxon>
        <taxon>Oryzoideae</taxon>
        <taxon>Oryzeae</taxon>
        <taxon>Oryzinae</taxon>
        <taxon>Oryza</taxon>
    </lineage>
</organism>
<feature type="transmembrane region" description="Helical" evidence="1">
    <location>
        <begin position="70"/>
        <end position="90"/>
    </location>
</feature>
<evidence type="ECO:0000313" key="2">
    <source>
        <dbReference type="EnsemblPlants" id="ORUFI07G27170.1"/>
    </source>
</evidence>
<dbReference type="Proteomes" id="UP000008022">
    <property type="component" value="Unassembled WGS sequence"/>
</dbReference>
<evidence type="ECO:0000256" key="1">
    <source>
        <dbReference type="SAM" id="Phobius"/>
    </source>
</evidence>
<protein>
    <submittedName>
        <fullName evidence="2">Uncharacterized protein</fullName>
    </submittedName>
</protein>
<dbReference type="HOGENOM" id="CLU_110902_0_0_1"/>
<dbReference type="AlphaFoldDB" id="A0A0E0QCP8"/>
<feature type="transmembrane region" description="Helical" evidence="1">
    <location>
        <begin position="44"/>
        <end position="64"/>
    </location>
</feature>
<keyword evidence="1" id="KW-0812">Transmembrane</keyword>
<evidence type="ECO:0000313" key="3">
    <source>
        <dbReference type="Proteomes" id="UP000008022"/>
    </source>
</evidence>
<sequence>MGASSLLYTLDIMFTSWFLEDLMKPVCKVKPDCKVIERARPWAPFFLAGLVSTAYGMVIVFFAGGQPASAFFLGDFGVCFILVGLIVIIARSQHERTQDDKGLWAASI</sequence>
<proteinExistence type="predicted"/>
<dbReference type="EnsemblPlants" id="ORUFI07G27170.1">
    <property type="protein sequence ID" value="ORUFI07G27170.1"/>
    <property type="gene ID" value="ORUFI07G27170"/>
</dbReference>
<keyword evidence="3" id="KW-1185">Reference proteome</keyword>
<dbReference type="STRING" id="4529.A0A0E0QCP8"/>
<keyword evidence="1" id="KW-0472">Membrane</keyword>
<reference evidence="2" key="2">
    <citation type="submission" date="2015-06" db="UniProtKB">
        <authorList>
            <consortium name="EnsemblPlants"/>
        </authorList>
    </citation>
    <scope>IDENTIFICATION</scope>
</reference>
<reference evidence="3" key="1">
    <citation type="submission" date="2013-06" db="EMBL/GenBank/DDBJ databases">
        <authorList>
            <person name="Zhao Q."/>
        </authorList>
    </citation>
    <scope>NUCLEOTIDE SEQUENCE</scope>
    <source>
        <strain evidence="3">cv. W1943</strain>
    </source>
</reference>
<accession>A0A0E0QCP8</accession>
<name>A0A0E0QCP8_ORYRU</name>
<dbReference type="Gramene" id="ORUFI07G27170.1">
    <property type="protein sequence ID" value="ORUFI07G27170.1"/>
    <property type="gene ID" value="ORUFI07G27170"/>
</dbReference>